<dbReference type="NCBIfam" id="TIGR00229">
    <property type="entry name" value="sensory_box"/>
    <property type="match status" value="1"/>
</dbReference>
<dbReference type="InterPro" id="IPR009057">
    <property type="entry name" value="Homeodomain-like_sf"/>
</dbReference>
<dbReference type="Gene3D" id="1.10.10.60">
    <property type="entry name" value="Homeodomain-like"/>
    <property type="match status" value="1"/>
</dbReference>
<feature type="coiled-coil region" evidence="6">
    <location>
        <begin position="543"/>
        <end position="570"/>
    </location>
</feature>
<keyword evidence="6" id="KW-0175">Coiled coil</keyword>
<dbReference type="Pfam" id="PF02954">
    <property type="entry name" value="HTH_8"/>
    <property type="match status" value="1"/>
</dbReference>
<dbReference type="InterPro" id="IPR013767">
    <property type="entry name" value="PAS_fold"/>
</dbReference>
<dbReference type="RefSeq" id="WP_244754483.1">
    <property type="nucleotide sequence ID" value="NZ_CP095074.1"/>
</dbReference>
<keyword evidence="11" id="KW-1185">Reference proteome</keyword>
<dbReference type="Gene3D" id="3.10.580.10">
    <property type="entry name" value="CBS-domain"/>
    <property type="match status" value="1"/>
</dbReference>
<dbReference type="SUPFAM" id="SSF52540">
    <property type="entry name" value="P-loop containing nucleoside triphosphate hydrolases"/>
    <property type="match status" value="1"/>
</dbReference>
<dbReference type="PROSITE" id="PS50045">
    <property type="entry name" value="SIGMA54_INTERACT_4"/>
    <property type="match status" value="1"/>
</dbReference>
<dbReference type="InterPro" id="IPR003593">
    <property type="entry name" value="AAA+_ATPase"/>
</dbReference>
<evidence type="ECO:0000259" key="7">
    <source>
        <dbReference type="PROSITE" id="PS50045"/>
    </source>
</evidence>
<protein>
    <submittedName>
        <fullName evidence="10">Sigma 54-interacting transcriptional regulator</fullName>
    </submittedName>
</protein>
<evidence type="ECO:0000259" key="8">
    <source>
        <dbReference type="PROSITE" id="PS50112"/>
    </source>
</evidence>
<evidence type="ECO:0000256" key="2">
    <source>
        <dbReference type="ARBA" id="ARBA00022840"/>
    </source>
</evidence>
<evidence type="ECO:0000256" key="4">
    <source>
        <dbReference type="ARBA" id="ARBA00023163"/>
    </source>
</evidence>
<dbReference type="SUPFAM" id="SSF46689">
    <property type="entry name" value="Homeodomain-like"/>
    <property type="match status" value="1"/>
</dbReference>
<organism evidence="10 11">
    <name type="scientific">Halobacillus shinanisalinarum</name>
    <dbReference type="NCBI Taxonomy" id="2932258"/>
    <lineage>
        <taxon>Bacteria</taxon>
        <taxon>Bacillati</taxon>
        <taxon>Bacillota</taxon>
        <taxon>Bacilli</taxon>
        <taxon>Bacillales</taxon>
        <taxon>Bacillaceae</taxon>
        <taxon>Halobacillus</taxon>
    </lineage>
</organism>
<dbReference type="Pfam" id="PF25601">
    <property type="entry name" value="AAA_lid_14"/>
    <property type="match status" value="1"/>
</dbReference>
<dbReference type="SMART" id="SM00382">
    <property type="entry name" value="AAA"/>
    <property type="match status" value="1"/>
</dbReference>
<keyword evidence="5" id="KW-0129">CBS domain</keyword>
<evidence type="ECO:0000256" key="1">
    <source>
        <dbReference type="ARBA" id="ARBA00022741"/>
    </source>
</evidence>
<keyword evidence="2" id="KW-0067">ATP-binding</keyword>
<keyword evidence="4" id="KW-0804">Transcription</keyword>
<dbReference type="Pfam" id="PF00571">
    <property type="entry name" value="CBS"/>
    <property type="match status" value="1"/>
</dbReference>
<evidence type="ECO:0000256" key="3">
    <source>
        <dbReference type="ARBA" id="ARBA00023015"/>
    </source>
</evidence>
<dbReference type="InterPro" id="IPR058031">
    <property type="entry name" value="AAA_lid_NorR"/>
</dbReference>
<dbReference type="PROSITE" id="PS51371">
    <property type="entry name" value="CBS"/>
    <property type="match status" value="1"/>
</dbReference>
<dbReference type="InterPro" id="IPR025662">
    <property type="entry name" value="Sigma_54_int_dom_ATP-bd_1"/>
</dbReference>
<dbReference type="PANTHER" id="PTHR32071">
    <property type="entry name" value="TRANSCRIPTIONAL REGULATORY PROTEIN"/>
    <property type="match status" value="1"/>
</dbReference>
<dbReference type="InterPro" id="IPR000014">
    <property type="entry name" value="PAS"/>
</dbReference>
<dbReference type="InterPro" id="IPR002078">
    <property type="entry name" value="Sigma_54_int"/>
</dbReference>
<dbReference type="InterPro" id="IPR027417">
    <property type="entry name" value="P-loop_NTPase"/>
</dbReference>
<name>A0ABY4H406_9BACI</name>
<dbReference type="PROSITE" id="PS00675">
    <property type="entry name" value="SIGMA54_INTERACT_1"/>
    <property type="match status" value="1"/>
</dbReference>
<sequence>MIQDFVQSSEHELEKEELLKVERWMIPDHCSIPKDKSLREAAEMIEHLNVECLPVVDGNKHPIGMVTLPILLNRFIYGHAEESVADCCTKKNHSVVHSNVSLLEISAMTSAHFSIVDEQERLIGVLSRKEILKGFSLYIRELNQMEHTAEILNGILESAYEGVAVVDEDGILREFNEAYSRFTGIAAKDAIGRHVNEVIDNTRLPYTVQTGMPERGVVQYIQGQAMIVHRIPIWKNEKVVGAIGMLIFEGVTEVYRIYEKLQENSLHKQPKPFPSQAKLKESRSMTLDQIIGNSESTAHIKRLARKVAKSEATVLITGESGTGKEMYAKGIHHLSPFSSGPFISLNCGAIPEHLFESELFGYEEGAFTGAKKGGKLGKFELAQHGTLFLDEIGEMPLMMQTKLLRVLQEKEVERVGGNQPYEIETRIIAATNRNLKDMIEAGEFREDLYYRINVIEIPLSPLRERTEDIPQLVSYYLHAICNKYQMSVKVFTSEAMAVFLHYHWPGNIRELMNTLEKLAVLVDGNTINSHHLPDYMIDKETFRKEESNEITTLMKQAKSLENEKEREIIRTVLRKTGGNKSKAAKQLGIHRTTLYQKLKKYDLNEL</sequence>
<gene>
    <name evidence="10" type="ORF">MUO14_06745</name>
</gene>
<keyword evidence="3" id="KW-0805">Transcription regulation</keyword>
<dbReference type="Gene3D" id="1.10.8.60">
    <property type="match status" value="1"/>
</dbReference>
<dbReference type="PANTHER" id="PTHR32071:SF57">
    <property type="entry name" value="C4-DICARBOXYLATE TRANSPORT TRANSCRIPTIONAL REGULATORY PROTEIN DCTD"/>
    <property type="match status" value="1"/>
</dbReference>
<dbReference type="CDD" id="cd00009">
    <property type="entry name" value="AAA"/>
    <property type="match status" value="1"/>
</dbReference>
<dbReference type="InterPro" id="IPR025944">
    <property type="entry name" value="Sigma_54_int_dom_CS"/>
</dbReference>
<dbReference type="PROSITE" id="PS50112">
    <property type="entry name" value="PAS"/>
    <property type="match status" value="1"/>
</dbReference>
<evidence type="ECO:0000313" key="11">
    <source>
        <dbReference type="Proteomes" id="UP000831880"/>
    </source>
</evidence>
<dbReference type="Pfam" id="PF00158">
    <property type="entry name" value="Sigma54_activat"/>
    <property type="match status" value="1"/>
</dbReference>
<feature type="domain" description="CBS" evidence="9">
    <location>
        <begin position="25"/>
        <end position="81"/>
    </location>
</feature>
<reference evidence="10 11" key="1">
    <citation type="submission" date="2022-04" db="EMBL/GenBank/DDBJ databases">
        <title>Halobacillus sp. isolated from saltern.</title>
        <authorList>
            <person name="Won M."/>
            <person name="Lee C.-M."/>
            <person name="Woen H.-Y."/>
            <person name="Kwon S.-W."/>
        </authorList>
    </citation>
    <scope>NUCLEOTIDE SEQUENCE [LARGE SCALE GENOMIC DNA]</scope>
    <source>
        <strain evidence="10 11">SSTM10-2</strain>
    </source>
</reference>
<feature type="domain" description="Sigma-54 factor interaction" evidence="7">
    <location>
        <begin position="290"/>
        <end position="520"/>
    </location>
</feature>
<dbReference type="Gene3D" id="3.30.450.20">
    <property type="entry name" value="PAS domain"/>
    <property type="match status" value="1"/>
</dbReference>
<dbReference type="Pfam" id="PF00989">
    <property type="entry name" value="PAS"/>
    <property type="match status" value="1"/>
</dbReference>
<dbReference type="EMBL" id="CP095074">
    <property type="protein sequence ID" value="UOQ94640.1"/>
    <property type="molecule type" value="Genomic_DNA"/>
</dbReference>
<accession>A0ABY4H406</accession>
<dbReference type="InterPro" id="IPR046342">
    <property type="entry name" value="CBS_dom_sf"/>
</dbReference>
<dbReference type="Proteomes" id="UP000831880">
    <property type="component" value="Chromosome"/>
</dbReference>
<dbReference type="PRINTS" id="PR01590">
    <property type="entry name" value="HTHFIS"/>
</dbReference>
<dbReference type="InterPro" id="IPR000644">
    <property type="entry name" value="CBS_dom"/>
</dbReference>
<dbReference type="InterPro" id="IPR035965">
    <property type="entry name" value="PAS-like_dom_sf"/>
</dbReference>
<keyword evidence="1" id="KW-0547">Nucleotide-binding</keyword>
<dbReference type="SUPFAM" id="SSF54631">
    <property type="entry name" value="CBS-domain pair"/>
    <property type="match status" value="1"/>
</dbReference>
<dbReference type="PROSITE" id="PS00688">
    <property type="entry name" value="SIGMA54_INTERACT_3"/>
    <property type="match status" value="1"/>
</dbReference>
<evidence type="ECO:0000256" key="6">
    <source>
        <dbReference type="SAM" id="Coils"/>
    </source>
</evidence>
<dbReference type="SUPFAM" id="SSF55785">
    <property type="entry name" value="PYP-like sensor domain (PAS domain)"/>
    <property type="match status" value="1"/>
</dbReference>
<dbReference type="SMART" id="SM00116">
    <property type="entry name" value="CBS"/>
    <property type="match status" value="2"/>
</dbReference>
<dbReference type="InterPro" id="IPR002197">
    <property type="entry name" value="HTH_Fis"/>
</dbReference>
<dbReference type="Gene3D" id="3.40.50.300">
    <property type="entry name" value="P-loop containing nucleotide triphosphate hydrolases"/>
    <property type="match status" value="1"/>
</dbReference>
<feature type="domain" description="PAS" evidence="8">
    <location>
        <begin position="148"/>
        <end position="199"/>
    </location>
</feature>
<evidence type="ECO:0000259" key="9">
    <source>
        <dbReference type="PROSITE" id="PS51371"/>
    </source>
</evidence>
<evidence type="ECO:0000313" key="10">
    <source>
        <dbReference type="EMBL" id="UOQ94640.1"/>
    </source>
</evidence>
<dbReference type="CDD" id="cd00130">
    <property type="entry name" value="PAS"/>
    <property type="match status" value="1"/>
</dbReference>
<evidence type="ECO:0000256" key="5">
    <source>
        <dbReference type="PROSITE-ProRule" id="PRU00703"/>
    </source>
</evidence>
<dbReference type="CDD" id="cd02205">
    <property type="entry name" value="CBS_pair_SF"/>
    <property type="match status" value="1"/>
</dbReference>
<dbReference type="SMART" id="SM00091">
    <property type="entry name" value="PAS"/>
    <property type="match status" value="1"/>
</dbReference>
<proteinExistence type="predicted"/>